<gene>
    <name evidence="3" type="ORF">FR698_10820</name>
</gene>
<evidence type="ECO:0000256" key="1">
    <source>
        <dbReference type="SAM" id="Coils"/>
    </source>
</evidence>
<dbReference type="InParanoid" id="A0A5C7ETT4"/>
<dbReference type="GO" id="GO:0005886">
    <property type="term" value="C:plasma membrane"/>
    <property type="evidence" value="ECO:0007669"/>
    <property type="project" value="TreeGrafter"/>
</dbReference>
<dbReference type="PANTHER" id="PTHR30441:SF8">
    <property type="entry name" value="DUF748 DOMAIN-CONTAINING PROTEIN"/>
    <property type="match status" value="1"/>
</dbReference>
<dbReference type="OrthoDB" id="9126970at2"/>
<dbReference type="InterPro" id="IPR052894">
    <property type="entry name" value="AsmA-related"/>
</dbReference>
<accession>A0A5C7ETT4</accession>
<protein>
    <submittedName>
        <fullName evidence="3">Uncharacterized protein</fullName>
    </submittedName>
</protein>
<dbReference type="RefSeq" id="WP_147800216.1">
    <property type="nucleotide sequence ID" value="NZ_VPFL01000014.1"/>
</dbReference>
<feature type="compositionally biased region" description="Basic and acidic residues" evidence="2">
    <location>
        <begin position="491"/>
        <end position="529"/>
    </location>
</feature>
<evidence type="ECO:0000256" key="2">
    <source>
        <dbReference type="SAM" id="MobiDB-lite"/>
    </source>
</evidence>
<evidence type="ECO:0000313" key="3">
    <source>
        <dbReference type="EMBL" id="TXF11384.1"/>
    </source>
</evidence>
<dbReference type="InterPro" id="IPR036390">
    <property type="entry name" value="WH_DNA-bd_sf"/>
</dbReference>
<feature type="coiled-coil region" evidence="1">
    <location>
        <begin position="256"/>
        <end position="340"/>
    </location>
</feature>
<dbReference type="Proteomes" id="UP000321201">
    <property type="component" value="Unassembled WGS sequence"/>
</dbReference>
<keyword evidence="4" id="KW-1185">Reference proteome</keyword>
<dbReference type="PANTHER" id="PTHR30441">
    <property type="entry name" value="DUF748 DOMAIN-CONTAINING PROTEIN"/>
    <property type="match status" value="1"/>
</dbReference>
<dbReference type="EMBL" id="VPFL01000014">
    <property type="protein sequence ID" value="TXF11384.1"/>
    <property type="molecule type" value="Genomic_DNA"/>
</dbReference>
<dbReference type="SUPFAM" id="SSF46785">
    <property type="entry name" value="Winged helix' DNA-binding domain"/>
    <property type="match status" value="1"/>
</dbReference>
<proteinExistence type="predicted"/>
<feature type="region of interest" description="Disordered" evidence="2">
    <location>
        <begin position="491"/>
        <end position="553"/>
    </location>
</feature>
<dbReference type="AlphaFoldDB" id="A0A5C7ETT4"/>
<keyword evidence="1" id="KW-0175">Coiled coil</keyword>
<comment type="caution">
    <text evidence="3">The sequence shown here is derived from an EMBL/GenBank/DDBJ whole genome shotgun (WGS) entry which is preliminary data.</text>
</comment>
<evidence type="ECO:0000313" key="4">
    <source>
        <dbReference type="Proteomes" id="UP000321201"/>
    </source>
</evidence>
<sequence length="961" mass="100858">MDLNSVFTKSAKGVMELSSRANRLPRDLMKVLKLVDGKSTVRQLAEASGVSPVSLLLTMQKLEKDGYIKEFTPAGADRPANVKVSAASAPVGEAGDESLDFTIIMNPAPPAPESGGSRAEAVRRAREEVNQRAKAFAEARREADAMAQALASTQSRVDQAATALAKARLEADRHGKRLAECKAAAEAQGAKSRARLEALAGALAAAEAKAGTLAIAVEQACAQAQALAEACRYAELRTAALARALAAAEDGQKPELAQANSASEEQLRDLREARETADQLVQVLAKAREEALAESKALADAKNRIEAGAAARAEQVAAAVARAEREASALAAARRSVERAASEAAEAWNQAQAASQALAPLAARAQAEGLEADARALAATAAAAGARTWAGALADARPKQEAVIAALGEAVVHAKARAAALAEAVNAAEEDDQVEALKRTLHRAQAEIAALDEALSAAAGRLAELGQAHAQAEEQAGRFAEAARHARAEAERLRLESERRPREEEKQARQEQRFKTQAEAGRPSEEAETRNCPVPSPEKEEPRSPPAKVAPAAAPSWWHRRKAALGKWLGLSASLIVVGGVGLLHGVAWDFIVPAAQSIVSARLGEPVSVRTAYGAIFPTPQLRLEGVKVGRDGALTADVITVPGLAGLLGRSDEVTAISVENIVVSAAGLRRLAAWNTPARGSAVASLEKVSLRNVRLALEAVDVPPFDAELKLASDGTLQHISVKTVDGSVTGEIIPSEEGVRIQAHAHVWKMPFGAPLAFKSLEVKAAAAPGRLEVEQFDGLLYEGRVVGEGTLRWNGVWVMQGSAELTSVDVSALISAYLGNSPVSGSLKSKVRLLLQGNSLRSLFDAPSASGDFVVEKGRLTSVDLAKALRSASAEPWRGQTSFRELSGSMALSGNRYEFRNLKLTAGILNAAGVLEVAPDRSLSGRIRVEIRSEANPLQGLLAVSGTATQPLVRP</sequence>
<name>A0A5C7ETT4_9PROT</name>
<dbReference type="GO" id="GO:0090313">
    <property type="term" value="P:regulation of protein targeting to membrane"/>
    <property type="evidence" value="ECO:0007669"/>
    <property type="project" value="TreeGrafter"/>
</dbReference>
<reference evidence="3 4" key="1">
    <citation type="submission" date="2019-08" db="EMBL/GenBank/DDBJ databases">
        <title>Pelomicrobium methylotrophicum gen. nov., sp. nov. a moderately thermophilic, facultatively anaerobic, lithoautotrophic and methylotrophic bacterium isolated from a terrestrial mud volcano.</title>
        <authorList>
            <person name="Slobodkina G.B."/>
            <person name="Merkel A.Y."/>
            <person name="Slobodkin A.I."/>
        </authorList>
    </citation>
    <scope>NUCLEOTIDE SEQUENCE [LARGE SCALE GENOMIC DNA]</scope>
    <source>
        <strain evidence="3 4">SM250</strain>
    </source>
</reference>
<organism evidence="3 4">
    <name type="scientific">Pelomicrobium methylotrophicum</name>
    <dbReference type="NCBI Taxonomy" id="2602750"/>
    <lineage>
        <taxon>Bacteria</taxon>
        <taxon>Pseudomonadati</taxon>
        <taxon>Pseudomonadota</taxon>
        <taxon>Hydrogenophilia</taxon>
        <taxon>Hydrogenophilia incertae sedis</taxon>
        <taxon>Pelomicrobium</taxon>
    </lineage>
</organism>